<feature type="domain" description="LiaI-LiaF-like transmembrane region" evidence="2">
    <location>
        <begin position="6"/>
        <end position="47"/>
    </location>
</feature>
<reference evidence="3 4" key="1">
    <citation type="submission" date="2018-10" db="EMBL/GenBank/DDBJ databases">
        <title>Draft genome sequence of Bacillus salarius IM0101, isolated from a hypersaline soil in Inner Mongolia, China.</title>
        <authorList>
            <person name="Yamprayoonswat W."/>
            <person name="Boonvisut S."/>
            <person name="Jumpathong W."/>
            <person name="Sittihan S."/>
            <person name="Ruangsuj P."/>
            <person name="Wanthongcharoen S."/>
            <person name="Thongpramul N."/>
            <person name="Pimmason S."/>
            <person name="Yu B."/>
            <person name="Yasawong M."/>
        </authorList>
    </citation>
    <scope>NUCLEOTIDE SEQUENCE [LARGE SCALE GENOMIC DNA]</scope>
    <source>
        <strain evidence="3 4">IM0101</strain>
    </source>
</reference>
<name>A0A3R9QJR7_9BACI</name>
<keyword evidence="1" id="KW-1133">Transmembrane helix</keyword>
<keyword evidence="1" id="KW-0812">Transmembrane</keyword>
<feature type="transmembrane region" description="Helical" evidence="1">
    <location>
        <begin position="7"/>
        <end position="26"/>
    </location>
</feature>
<dbReference type="Proteomes" id="UP000275076">
    <property type="component" value="Unassembled WGS sequence"/>
</dbReference>
<dbReference type="Pfam" id="PF18917">
    <property type="entry name" value="LiaI-LiaF-like_TM1"/>
    <property type="match status" value="1"/>
</dbReference>
<accession>A0A3R9QJR7</accession>
<keyword evidence="4" id="KW-1185">Reference proteome</keyword>
<dbReference type="OrthoDB" id="2989824at2"/>
<evidence type="ECO:0000259" key="2">
    <source>
        <dbReference type="Pfam" id="PF18917"/>
    </source>
</evidence>
<dbReference type="RefSeq" id="WP_125557013.1">
    <property type="nucleotide sequence ID" value="NZ_RBVX01000016.1"/>
</dbReference>
<organism evidence="3 4">
    <name type="scientific">Salibacterium salarium</name>
    <dbReference type="NCBI Taxonomy" id="284579"/>
    <lineage>
        <taxon>Bacteria</taxon>
        <taxon>Bacillati</taxon>
        <taxon>Bacillota</taxon>
        <taxon>Bacilli</taxon>
        <taxon>Bacillales</taxon>
        <taxon>Bacillaceae</taxon>
    </lineage>
</organism>
<feature type="transmembrane region" description="Helical" evidence="1">
    <location>
        <begin position="59"/>
        <end position="79"/>
    </location>
</feature>
<keyword evidence="1" id="KW-0472">Membrane</keyword>
<feature type="transmembrane region" description="Helical" evidence="1">
    <location>
        <begin position="32"/>
        <end position="52"/>
    </location>
</feature>
<dbReference type="EMBL" id="RBVX01000016">
    <property type="protein sequence ID" value="RSL32247.1"/>
    <property type="molecule type" value="Genomic_DNA"/>
</dbReference>
<evidence type="ECO:0000313" key="4">
    <source>
        <dbReference type="Proteomes" id="UP000275076"/>
    </source>
</evidence>
<feature type="transmembrane region" description="Helical" evidence="1">
    <location>
        <begin position="108"/>
        <end position="132"/>
    </location>
</feature>
<feature type="transmembrane region" description="Helical" evidence="1">
    <location>
        <begin position="138"/>
        <end position="156"/>
    </location>
</feature>
<comment type="caution">
    <text evidence="3">The sequence shown here is derived from an EMBL/GenBank/DDBJ whole genome shotgun (WGS) entry which is preliminary data.</text>
</comment>
<proteinExistence type="predicted"/>
<gene>
    <name evidence="3" type="ORF">D7Z54_16485</name>
</gene>
<sequence length="158" mass="17786">MKKQSLFYGIILVGIGLLFLLQHWNVGITARWFDWPTLLLITGIAFVAESVIGRSSQSFLPGILMLLFGFHFHFLEWFANWPNHISMYTVLIGSAILLSYIKTRTTGWFTGLLLLLIGAASFYSGEIGTLIGESIVSTLHRFGPLLLIIVGIYFIFKK</sequence>
<evidence type="ECO:0000256" key="1">
    <source>
        <dbReference type="SAM" id="Phobius"/>
    </source>
</evidence>
<dbReference type="InterPro" id="IPR043726">
    <property type="entry name" value="LiaI-LiaF-like_TM1"/>
</dbReference>
<protein>
    <recommendedName>
        <fullName evidence="2">LiaI-LiaF-like transmembrane region domain-containing protein</fullName>
    </recommendedName>
</protein>
<dbReference type="AlphaFoldDB" id="A0A3R9QJR7"/>
<feature type="transmembrane region" description="Helical" evidence="1">
    <location>
        <begin position="85"/>
        <end position="101"/>
    </location>
</feature>
<evidence type="ECO:0000313" key="3">
    <source>
        <dbReference type="EMBL" id="RSL32247.1"/>
    </source>
</evidence>